<dbReference type="PANTHER" id="PTHR47635:SF2">
    <property type="entry name" value="LAMG-LIKE JELLYROLL FOLD DOMAIN-CONTAINING PROTEIN"/>
    <property type="match status" value="1"/>
</dbReference>
<evidence type="ECO:0000256" key="4">
    <source>
        <dbReference type="SAM" id="SignalP"/>
    </source>
</evidence>
<name>A0A5C6A223_9BACT</name>
<accession>A0A5C6A223</accession>
<organism evidence="6 7">
    <name type="scientific">Botrimarina colliarenosi</name>
    <dbReference type="NCBI Taxonomy" id="2528001"/>
    <lineage>
        <taxon>Bacteria</taxon>
        <taxon>Pseudomonadati</taxon>
        <taxon>Planctomycetota</taxon>
        <taxon>Planctomycetia</taxon>
        <taxon>Pirellulales</taxon>
        <taxon>Lacipirellulaceae</taxon>
        <taxon>Botrimarina</taxon>
    </lineage>
</organism>
<keyword evidence="2" id="KW-1015">Disulfide bond</keyword>
<evidence type="ECO:0000256" key="2">
    <source>
        <dbReference type="ARBA" id="ARBA00023157"/>
    </source>
</evidence>
<evidence type="ECO:0000313" key="6">
    <source>
        <dbReference type="EMBL" id="TWT93390.1"/>
    </source>
</evidence>
<dbReference type="EMBL" id="SJPR01000008">
    <property type="protein sequence ID" value="TWT93390.1"/>
    <property type="molecule type" value="Genomic_DNA"/>
</dbReference>
<dbReference type="Pfam" id="PF13385">
    <property type="entry name" value="Laminin_G_3"/>
    <property type="match status" value="5"/>
</dbReference>
<proteinExistence type="predicted"/>
<evidence type="ECO:0000256" key="3">
    <source>
        <dbReference type="SAM" id="MobiDB-lite"/>
    </source>
</evidence>
<comment type="caution">
    <text evidence="6">The sequence shown here is derived from an EMBL/GenBank/DDBJ whole genome shotgun (WGS) entry which is preliminary data.</text>
</comment>
<dbReference type="Proteomes" id="UP000317421">
    <property type="component" value="Unassembled WGS sequence"/>
</dbReference>
<feature type="chain" id="PRO_5022949738" description="LamG-like jellyroll fold domain-containing protein" evidence="4">
    <location>
        <begin position="21"/>
        <end position="1272"/>
    </location>
</feature>
<feature type="region of interest" description="Disordered" evidence="3">
    <location>
        <begin position="242"/>
        <end position="261"/>
    </location>
</feature>
<dbReference type="InterPro" id="IPR013320">
    <property type="entry name" value="ConA-like_dom_sf"/>
</dbReference>
<dbReference type="SMART" id="SM00560">
    <property type="entry name" value="LamGL"/>
    <property type="match status" value="4"/>
</dbReference>
<feature type="region of interest" description="Disordered" evidence="3">
    <location>
        <begin position="654"/>
        <end position="679"/>
    </location>
</feature>
<keyword evidence="1 4" id="KW-0732">Signal</keyword>
<reference evidence="6 7" key="1">
    <citation type="submission" date="2019-02" db="EMBL/GenBank/DDBJ databases">
        <title>Deep-cultivation of Planctomycetes and their phenomic and genomic characterization uncovers novel biology.</title>
        <authorList>
            <person name="Wiegand S."/>
            <person name="Jogler M."/>
            <person name="Boedeker C."/>
            <person name="Pinto D."/>
            <person name="Vollmers J."/>
            <person name="Rivas-Marin E."/>
            <person name="Kohn T."/>
            <person name="Peeters S.H."/>
            <person name="Heuer A."/>
            <person name="Rast P."/>
            <person name="Oberbeckmann S."/>
            <person name="Bunk B."/>
            <person name="Jeske O."/>
            <person name="Meyerdierks A."/>
            <person name="Storesund J.E."/>
            <person name="Kallscheuer N."/>
            <person name="Luecker S."/>
            <person name="Lage O.M."/>
            <person name="Pohl T."/>
            <person name="Merkel B.J."/>
            <person name="Hornburger P."/>
            <person name="Mueller R.-W."/>
            <person name="Bruemmer F."/>
            <person name="Labrenz M."/>
            <person name="Spormann A.M."/>
            <person name="Op Den Camp H."/>
            <person name="Overmann J."/>
            <person name="Amann R."/>
            <person name="Jetten M.S.M."/>
            <person name="Mascher T."/>
            <person name="Medema M.H."/>
            <person name="Devos D.P."/>
            <person name="Kaster A.-K."/>
            <person name="Ovreas L."/>
            <person name="Rohde M."/>
            <person name="Galperin M.Y."/>
            <person name="Jogler C."/>
        </authorList>
    </citation>
    <scope>NUCLEOTIDE SEQUENCE [LARGE SCALE GENOMIC DNA]</scope>
    <source>
        <strain evidence="6 7">Pla108</strain>
    </source>
</reference>
<dbReference type="Gene3D" id="2.60.120.200">
    <property type="match status" value="5"/>
</dbReference>
<dbReference type="InterPro" id="IPR006558">
    <property type="entry name" value="LamG-like"/>
</dbReference>
<feature type="signal peptide" evidence="4">
    <location>
        <begin position="1"/>
        <end position="20"/>
    </location>
</feature>
<evidence type="ECO:0000256" key="1">
    <source>
        <dbReference type="ARBA" id="ARBA00022729"/>
    </source>
</evidence>
<feature type="domain" description="LamG-like jellyroll fold" evidence="5">
    <location>
        <begin position="291"/>
        <end position="428"/>
    </location>
</feature>
<dbReference type="OrthoDB" id="259433at2"/>
<dbReference type="AlphaFoldDB" id="A0A5C6A223"/>
<protein>
    <recommendedName>
        <fullName evidence="5">LamG-like jellyroll fold domain-containing protein</fullName>
    </recommendedName>
</protein>
<keyword evidence="7" id="KW-1185">Reference proteome</keyword>
<feature type="domain" description="LamG-like jellyroll fold" evidence="5">
    <location>
        <begin position="920"/>
        <end position="1045"/>
    </location>
</feature>
<dbReference type="PANTHER" id="PTHR47635">
    <property type="entry name" value="CUB DOMAIN-CONTAINING PROTEIN"/>
    <property type="match status" value="1"/>
</dbReference>
<evidence type="ECO:0000259" key="5">
    <source>
        <dbReference type="SMART" id="SM00560"/>
    </source>
</evidence>
<evidence type="ECO:0000313" key="7">
    <source>
        <dbReference type="Proteomes" id="UP000317421"/>
    </source>
</evidence>
<feature type="domain" description="LamG-like jellyroll fold" evidence="5">
    <location>
        <begin position="706"/>
        <end position="847"/>
    </location>
</feature>
<feature type="domain" description="LamG-like jellyroll fold" evidence="5">
    <location>
        <begin position="499"/>
        <end position="632"/>
    </location>
</feature>
<gene>
    <name evidence="6" type="ORF">Pla108_38840</name>
</gene>
<dbReference type="RefSeq" id="WP_146446562.1">
    <property type="nucleotide sequence ID" value="NZ_SJPR01000008.1"/>
</dbReference>
<dbReference type="SUPFAM" id="SSF49899">
    <property type="entry name" value="Concanavalin A-like lectins/glucanases"/>
    <property type="match status" value="5"/>
</dbReference>
<sequence length="1272" mass="134795" precursor="true">MLRYALSLLAVLLCVVEADAANVLLVISGSSPSTEEAARKTSFEGWGHTVTTIQDNESQANFNTALAAADMAYVSGTIQPFDLLYKLREASCGVVSEVPDLDTEFGFASGDGYTDGATDVVYSVDTTHPVTSGLPSGTVSFFTSNQGSAQNGNTLASGLTTLGLGSFGMMSLGVMDSNAALANTYSGNSVAKGRRVRLPWNSVSWTALNANGQLLTQQAIAWAASGGGLIGHWKFDETSGTVAADSSGNGNDGTHVNSPTWSTNAMRGGSLRFNNSSSTDRVDAGVFDVARDITMATWVYVETLSNDSRLIIKCNGNTAATQEWGIAVDEYGALQVRIRSTGGFDWRGTATGVVTAGRWHHVAGTYDGTTMRAYVDGELINSWTHTFGGDLDVQSTRTVSLGDSSAGGRPLLGYLDDARVYDRALNDTEVRELYGLVGHWMLDESSGTTAADSSGVGNDGAYAGSATLGGSGVRGTSAAFDGSSGKVVVSPSNSLDSLESVSVGCWAKSTTSTWNENGMLVSKRDQFVLHPVINTTTIRFEVHANGSYHGLSYDVDDITSWRQYLGTYDEGTGDLKLYVDGVLVDSTNLGAETPLTADAGDFLIGHDEAHSARYFNGSMDDVVLYNRAMIPEEIAEHYGLVAHWKLDDATGTTAADSSLSGNDAPLTGTADWTNGQDGGGHAFDYTDGQDYFTAPSSEPLDDVQEDDYTVMAYYRPERVPSGTGSELAHSVLIKNGNHLGIFYNSSQQFHIDHWLAGNILAKAVTTETTYAPGRFYHVAGVVSRTNGTVQIYIDGQLVSTTNFTPGTTSREYASTPWRIGVGNPGGLYPSFGDIDDARIYNRCLSGVEIAEFVQSGLIAHWTFDEGAGTTIADVTGHGHDGAFNTGTASWVTGVRGAALEFDGANDANTDESFDPPAVGSVALWFRPNAEPSSAERLLGVANQWEIRTEADGAIYCDLAGPATGSFTTASGVAQAGGWRHLVAIYNSTEDTHQLYLDGQLVSSGGFSCDNEPAATLTFGSRTGSAERFNGALDDVRVYSYELTAAEIAEIFGLVGHWKLDETGGSVAADSSGLSRHGTYLGSPILAQSGPKPTELAAHFDGDDDVVLLPTIDDDFADGAAISAWARPTATNNFAKFLQVAEGTTKEIDLGRHGTTNSLRGIASSGSSTTSDGGLHLGVWRHYAMSINSAGEMKLFRNGALIHSATQAPPTAGPRTGNWIGGSNWPTDELFEGDLRDVRLYNRPITDEEARTLYYGESVPGLRIVRWQEVANP</sequence>